<evidence type="ECO:0000256" key="2">
    <source>
        <dbReference type="ARBA" id="ARBA00010308"/>
    </source>
</evidence>
<evidence type="ECO:0000256" key="6">
    <source>
        <dbReference type="ARBA" id="ARBA00023242"/>
    </source>
</evidence>
<evidence type="ECO:0000259" key="8">
    <source>
        <dbReference type="PROSITE" id="PS51697"/>
    </source>
</evidence>
<keyword evidence="3" id="KW-0805">Transcription regulation</keyword>
<accession>A0ABN8S7T7</accession>
<dbReference type="PROSITE" id="PS51697">
    <property type="entry name" value="ALOG"/>
    <property type="match status" value="1"/>
</dbReference>
<evidence type="ECO:0000256" key="4">
    <source>
        <dbReference type="ARBA" id="ARBA00023125"/>
    </source>
</evidence>
<comment type="similarity">
    <text evidence="2">Belongs to the plant homeotic and developmental regulators ALOG protein family.</text>
</comment>
<keyword evidence="10" id="KW-1185">Reference proteome</keyword>
<name>A0ABN8S7T7_9CNID</name>
<evidence type="ECO:0000256" key="5">
    <source>
        <dbReference type="ARBA" id="ARBA00023163"/>
    </source>
</evidence>
<dbReference type="PANTHER" id="PTHR31165">
    <property type="entry name" value="PROTEIN G1-LIKE2"/>
    <property type="match status" value="1"/>
</dbReference>
<protein>
    <recommendedName>
        <fullName evidence="8">ALOG domain-containing protein</fullName>
    </recommendedName>
</protein>
<keyword evidence="4" id="KW-0238">DNA-binding</keyword>
<dbReference type="Pfam" id="PF04852">
    <property type="entry name" value="ALOG_dom"/>
    <property type="match status" value="1"/>
</dbReference>
<feature type="region of interest" description="Disordered" evidence="7">
    <location>
        <begin position="1"/>
        <end position="21"/>
    </location>
</feature>
<comment type="subcellular location">
    <subcellularLocation>
        <location evidence="1">Nucleus</location>
    </subcellularLocation>
</comment>
<sequence>MIGKRLQRLSKQQSSSNYSRQKNSLERELASFLSSLSSPKLSFSGMEGPLAFLVWKDRNGKTLVHLRDCVIVYGSLQHSCSCPRHLAFGTVDALIGKLHSIFATQGRGSDWQPLLGVGSPAACRTVKKYLADVKEEQLKSRIVPCPSELVLLADLAVISQHIETRLLQSSSLEPSQIFVLARDQAQFKVLFFAGYRAADLLQLKTGDILHFRITRVSYSTISGPRRCDRGTSTSSPSRGVLIRWCVLSVA</sequence>
<keyword evidence="6" id="KW-0539">Nucleus</keyword>
<dbReference type="PANTHER" id="PTHR31165:SF2">
    <property type="entry name" value="ALOG DOMAIN-CONTAINING PROTEIN"/>
    <property type="match status" value="1"/>
</dbReference>
<organism evidence="9 10">
    <name type="scientific">Porites evermanni</name>
    <dbReference type="NCBI Taxonomy" id="104178"/>
    <lineage>
        <taxon>Eukaryota</taxon>
        <taxon>Metazoa</taxon>
        <taxon>Cnidaria</taxon>
        <taxon>Anthozoa</taxon>
        <taxon>Hexacorallia</taxon>
        <taxon>Scleractinia</taxon>
        <taxon>Fungiina</taxon>
        <taxon>Poritidae</taxon>
        <taxon>Porites</taxon>
    </lineage>
</organism>
<evidence type="ECO:0000256" key="3">
    <source>
        <dbReference type="ARBA" id="ARBA00023015"/>
    </source>
</evidence>
<proteinExistence type="inferred from homology"/>
<dbReference type="EMBL" id="CALNXI010002407">
    <property type="protein sequence ID" value="CAH3187310.1"/>
    <property type="molecule type" value="Genomic_DNA"/>
</dbReference>
<evidence type="ECO:0000313" key="10">
    <source>
        <dbReference type="Proteomes" id="UP001159427"/>
    </source>
</evidence>
<gene>
    <name evidence="9" type="ORF">PEVE_00017562</name>
</gene>
<feature type="domain" description="ALOG" evidence="8">
    <location>
        <begin position="17"/>
        <end position="149"/>
    </location>
</feature>
<keyword evidence="5" id="KW-0804">Transcription</keyword>
<comment type="caution">
    <text evidence="9">The sequence shown here is derived from an EMBL/GenBank/DDBJ whole genome shotgun (WGS) entry which is preliminary data.</text>
</comment>
<reference evidence="9 10" key="1">
    <citation type="submission" date="2022-05" db="EMBL/GenBank/DDBJ databases">
        <authorList>
            <consortium name="Genoscope - CEA"/>
            <person name="William W."/>
        </authorList>
    </citation>
    <scope>NUCLEOTIDE SEQUENCE [LARGE SCALE GENOMIC DNA]</scope>
</reference>
<evidence type="ECO:0000256" key="1">
    <source>
        <dbReference type="ARBA" id="ARBA00004123"/>
    </source>
</evidence>
<dbReference type="InterPro" id="IPR040222">
    <property type="entry name" value="ALOG"/>
</dbReference>
<dbReference type="InterPro" id="IPR006936">
    <property type="entry name" value="ALOG_dom"/>
</dbReference>
<evidence type="ECO:0000313" key="9">
    <source>
        <dbReference type="EMBL" id="CAH3187310.1"/>
    </source>
</evidence>
<evidence type="ECO:0000256" key="7">
    <source>
        <dbReference type="SAM" id="MobiDB-lite"/>
    </source>
</evidence>
<dbReference type="Proteomes" id="UP001159427">
    <property type="component" value="Unassembled WGS sequence"/>
</dbReference>